<accession>F4R7A0</accession>
<dbReference type="HOGENOM" id="CLU_1434720_0_0_1"/>
<dbReference type="InParanoid" id="F4R7A0"/>
<proteinExistence type="predicted"/>
<dbReference type="KEGG" id="mlr:MELLADRAFT_59779"/>
<dbReference type="EMBL" id="GL883092">
    <property type="protein sequence ID" value="EGG11555.1"/>
    <property type="molecule type" value="Genomic_DNA"/>
</dbReference>
<dbReference type="AlphaFoldDB" id="F4R7A0"/>
<reference evidence="2" key="1">
    <citation type="journal article" date="2011" name="Proc. Natl. Acad. Sci. U.S.A.">
        <title>Obligate biotrophy features unraveled by the genomic analysis of rust fungi.</title>
        <authorList>
            <person name="Duplessis S."/>
            <person name="Cuomo C.A."/>
            <person name="Lin Y.-C."/>
            <person name="Aerts A."/>
            <person name="Tisserant E."/>
            <person name="Veneault-Fourrey C."/>
            <person name="Joly D.L."/>
            <person name="Hacquard S."/>
            <person name="Amselem J."/>
            <person name="Cantarel B.L."/>
            <person name="Chiu R."/>
            <person name="Coutinho P.M."/>
            <person name="Feau N."/>
            <person name="Field M."/>
            <person name="Frey P."/>
            <person name="Gelhaye E."/>
            <person name="Goldberg J."/>
            <person name="Grabherr M.G."/>
            <person name="Kodira C.D."/>
            <person name="Kohler A."/>
            <person name="Kuees U."/>
            <person name="Lindquist E.A."/>
            <person name="Lucas S.M."/>
            <person name="Mago R."/>
            <person name="Mauceli E."/>
            <person name="Morin E."/>
            <person name="Murat C."/>
            <person name="Pangilinan J.L."/>
            <person name="Park R."/>
            <person name="Pearson M."/>
            <person name="Quesneville H."/>
            <person name="Rouhier N."/>
            <person name="Sakthikumar S."/>
            <person name="Salamov A.A."/>
            <person name="Schmutz J."/>
            <person name="Selles B."/>
            <person name="Shapiro H."/>
            <person name="Tanguay P."/>
            <person name="Tuskan G.A."/>
            <person name="Henrissat B."/>
            <person name="Van de Peer Y."/>
            <person name="Rouze P."/>
            <person name="Ellis J.G."/>
            <person name="Dodds P.N."/>
            <person name="Schein J.E."/>
            <person name="Zhong S."/>
            <person name="Hamelin R.C."/>
            <person name="Grigoriev I.V."/>
            <person name="Szabo L.J."/>
            <person name="Martin F."/>
        </authorList>
    </citation>
    <scope>NUCLEOTIDE SEQUENCE [LARGE SCALE GENOMIC DNA]</scope>
    <source>
        <strain evidence="2">98AG31 / pathotype 3-4-7</strain>
    </source>
</reference>
<dbReference type="VEuPathDB" id="FungiDB:MELLADRAFT_59779"/>
<name>F4R7A0_MELLP</name>
<dbReference type="Proteomes" id="UP000001072">
    <property type="component" value="Unassembled WGS sequence"/>
</dbReference>
<dbReference type="GeneID" id="18929421"/>
<gene>
    <name evidence="1" type="ORF">MELLADRAFT_59779</name>
</gene>
<evidence type="ECO:0000313" key="1">
    <source>
        <dbReference type="EMBL" id="EGG11555.1"/>
    </source>
</evidence>
<evidence type="ECO:0000313" key="2">
    <source>
        <dbReference type="Proteomes" id="UP000001072"/>
    </source>
</evidence>
<dbReference type="OrthoDB" id="10409857at2759"/>
<sequence>MYDMKYDQPTHRRRKVLGTVRDTNIEPHHTSSQLCKLVKKEDLHKINDSSSLTNLSDHEDDFAGGLGGLQSVPHKAEVTATQDPTVCWDADETLLDSLDKEILALAAGTEPEKNLIDFGDEDVSDNKPSITAGFMDSHPVPPSGVYNIDCCSEIRYMKAWIDKLEDLVYASLCLPPPEVAAMLEDYKRL</sequence>
<keyword evidence="2" id="KW-1185">Reference proteome</keyword>
<dbReference type="RefSeq" id="XP_007405190.1">
    <property type="nucleotide sequence ID" value="XM_007405128.1"/>
</dbReference>
<protein>
    <submittedName>
        <fullName evidence="1">Uncharacterized protein</fullName>
    </submittedName>
</protein>
<organism evidence="2">
    <name type="scientific">Melampsora larici-populina (strain 98AG31 / pathotype 3-4-7)</name>
    <name type="common">Poplar leaf rust fungus</name>
    <dbReference type="NCBI Taxonomy" id="747676"/>
    <lineage>
        <taxon>Eukaryota</taxon>
        <taxon>Fungi</taxon>
        <taxon>Dikarya</taxon>
        <taxon>Basidiomycota</taxon>
        <taxon>Pucciniomycotina</taxon>
        <taxon>Pucciniomycetes</taxon>
        <taxon>Pucciniales</taxon>
        <taxon>Melampsoraceae</taxon>
        <taxon>Melampsora</taxon>
    </lineage>
</organism>